<evidence type="ECO:0000313" key="1">
    <source>
        <dbReference type="EMBL" id="MBW8199567.1"/>
    </source>
</evidence>
<dbReference type="EMBL" id="JAHZSV010000007">
    <property type="protein sequence ID" value="MBW8199567.1"/>
    <property type="molecule type" value="Genomic_DNA"/>
</dbReference>
<gene>
    <name evidence="1" type="ORF">K1F36_06985</name>
</gene>
<name>A0ABS7ES00_9FLAO</name>
<dbReference type="PROSITE" id="PS51257">
    <property type="entry name" value="PROKAR_LIPOPROTEIN"/>
    <property type="match status" value="1"/>
</dbReference>
<accession>A0ABS7ES00</accession>
<comment type="caution">
    <text evidence="1">The sequence shown here is derived from an EMBL/GenBank/DDBJ whole genome shotgun (WGS) entry which is preliminary data.</text>
</comment>
<organism evidence="1 2">
    <name type="scientific">Flagellimonas abyssi</name>
    <dbReference type="NCBI Taxonomy" id="2864871"/>
    <lineage>
        <taxon>Bacteria</taxon>
        <taxon>Pseudomonadati</taxon>
        <taxon>Bacteroidota</taxon>
        <taxon>Flavobacteriia</taxon>
        <taxon>Flavobacteriales</taxon>
        <taxon>Flavobacteriaceae</taxon>
        <taxon>Flagellimonas</taxon>
    </lineage>
</organism>
<reference evidence="1 2" key="1">
    <citation type="submission" date="2021-08" db="EMBL/GenBank/DDBJ databases">
        <title>Muricauda profundi sp. nov., a marine bacterium isolated from deep seawater of the Mariana Trench.</title>
        <authorList>
            <person name="Wei Y."/>
        </authorList>
    </citation>
    <scope>NUCLEOTIDE SEQUENCE [LARGE SCALE GENOMIC DNA]</scope>
    <source>
        <strain evidence="1 2">W52</strain>
    </source>
</reference>
<dbReference type="Gene3D" id="3.10.450.50">
    <property type="match status" value="1"/>
</dbReference>
<protein>
    <recommendedName>
        <fullName evidence="3">Nuclear transport factor 2 family protein</fullName>
    </recommendedName>
</protein>
<keyword evidence="2" id="KW-1185">Reference proteome</keyword>
<sequence length="199" mass="23360">MIEFSFKKIAVIAVCAVITMSCNQKHKEMDTVKIAENYVSALNTSDYKELVELFLDSIRFNEMDHVRAFSKEGYRSLFQWDSVFRPKYKILDINKSGDSLELKVSKACDRILFLQEEPFVSREIMKIKNGKIYSIDIVEYVDFKDSLWTAKRENLVSWIAEHHPELDGFIYDQTKEGAVKFQKAIAFYRTRKNSIRVQE</sequence>
<proteinExistence type="predicted"/>
<evidence type="ECO:0000313" key="2">
    <source>
        <dbReference type="Proteomes" id="UP001196136"/>
    </source>
</evidence>
<evidence type="ECO:0008006" key="3">
    <source>
        <dbReference type="Google" id="ProtNLM"/>
    </source>
</evidence>
<dbReference type="RefSeq" id="WP_220113171.1">
    <property type="nucleotide sequence ID" value="NZ_JAHZSV010000007.1"/>
</dbReference>
<dbReference type="Proteomes" id="UP001196136">
    <property type="component" value="Unassembled WGS sequence"/>
</dbReference>